<organism evidence="7 8">
    <name type="scientific">Peptoniphilus lacrimalis</name>
    <dbReference type="NCBI Taxonomy" id="33031"/>
    <lineage>
        <taxon>Bacteria</taxon>
        <taxon>Bacillati</taxon>
        <taxon>Bacillota</taxon>
        <taxon>Tissierellia</taxon>
        <taxon>Tissierellales</taxon>
        <taxon>Peptoniphilaceae</taxon>
        <taxon>Peptoniphilus</taxon>
    </lineage>
</organism>
<evidence type="ECO:0000313" key="7">
    <source>
        <dbReference type="EMBL" id="SUB56567.1"/>
    </source>
</evidence>
<dbReference type="InterPro" id="IPR050680">
    <property type="entry name" value="YpeA/RimI_acetyltransf"/>
</dbReference>
<dbReference type="PANTHER" id="PTHR43420">
    <property type="entry name" value="ACETYLTRANSFERASE"/>
    <property type="match status" value="1"/>
</dbReference>
<gene>
    <name evidence="7" type="ORF">NCTC13149_00339</name>
</gene>
<evidence type="ECO:0000256" key="2">
    <source>
        <dbReference type="ARBA" id="ARBA00022490"/>
    </source>
</evidence>
<evidence type="ECO:0000256" key="1">
    <source>
        <dbReference type="ARBA" id="ARBA00005395"/>
    </source>
</evidence>
<dbReference type="GO" id="GO:0008999">
    <property type="term" value="F:protein-N-terminal-alanine acetyltransferase activity"/>
    <property type="evidence" value="ECO:0007669"/>
    <property type="project" value="UniProtKB-EC"/>
</dbReference>
<dbReference type="PANTHER" id="PTHR43420:SF44">
    <property type="entry name" value="ACETYLTRANSFERASE YPEA"/>
    <property type="match status" value="1"/>
</dbReference>
<accession>A0A379C4N0</accession>
<dbReference type="Pfam" id="PF00583">
    <property type="entry name" value="Acetyltransf_1"/>
    <property type="match status" value="1"/>
</dbReference>
<keyword evidence="3 7" id="KW-0808">Transferase</keyword>
<dbReference type="AlphaFoldDB" id="A0A379C4N0"/>
<dbReference type="EMBL" id="UGSZ01000001">
    <property type="protein sequence ID" value="SUB56567.1"/>
    <property type="molecule type" value="Genomic_DNA"/>
</dbReference>
<dbReference type="InterPro" id="IPR006464">
    <property type="entry name" value="AcTrfase_RimI/Ard1"/>
</dbReference>
<dbReference type="OrthoDB" id="9794566at2"/>
<evidence type="ECO:0000259" key="6">
    <source>
        <dbReference type="PROSITE" id="PS51186"/>
    </source>
</evidence>
<evidence type="ECO:0000256" key="5">
    <source>
        <dbReference type="RuleBase" id="RU363094"/>
    </source>
</evidence>
<dbReference type="STRING" id="1122949.GCA_000378725_00908"/>
<evidence type="ECO:0000313" key="8">
    <source>
        <dbReference type="Proteomes" id="UP000255517"/>
    </source>
</evidence>
<sequence length="145" mass="17100">MQTKIRLAETGDADDIYQIEKLSFENPWSKNSLINLIEKDKLSEILVYEIDNKVVSYISYMKIFDEIHIANVATHPDYRNKKIAGELFKYFVAYAEDNKLSITLEVKTTNEHALSLYRAFNFKIKGFRKNYYGIDKDALIMWREI</sequence>
<comment type="similarity">
    <text evidence="1 5">Belongs to the acetyltransferase family. RimI subfamily.</text>
</comment>
<protein>
    <recommendedName>
        <fullName evidence="5">[Ribosomal protein bS18]-alanine N-acetyltransferase</fullName>
        <ecNumber evidence="5">2.3.1.266</ecNumber>
    </recommendedName>
</protein>
<dbReference type="GO" id="GO:0005737">
    <property type="term" value="C:cytoplasm"/>
    <property type="evidence" value="ECO:0007669"/>
    <property type="project" value="UniProtKB-SubCell"/>
</dbReference>
<keyword evidence="2 5" id="KW-0963">Cytoplasm</keyword>
<dbReference type="CDD" id="cd04301">
    <property type="entry name" value="NAT_SF"/>
    <property type="match status" value="1"/>
</dbReference>
<dbReference type="Gene3D" id="3.40.630.30">
    <property type="match status" value="1"/>
</dbReference>
<dbReference type="RefSeq" id="WP_004826116.1">
    <property type="nucleotide sequence ID" value="NZ_CAMUOS010000007.1"/>
</dbReference>
<feature type="domain" description="N-acetyltransferase" evidence="6">
    <location>
        <begin position="3"/>
        <end position="145"/>
    </location>
</feature>
<evidence type="ECO:0000256" key="3">
    <source>
        <dbReference type="ARBA" id="ARBA00022679"/>
    </source>
</evidence>
<dbReference type="InterPro" id="IPR000182">
    <property type="entry name" value="GNAT_dom"/>
</dbReference>
<reference evidence="7 8" key="1">
    <citation type="submission" date="2018-06" db="EMBL/GenBank/DDBJ databases">
        <authorList>
            <consortium name="Pathogen Informatics"/>
            <person name="Doyle S."/>
        </authorList>
    </citation>
    <scope>NUCLEOTIDE SEQUENCE [LARGE SCALE GENOMIC DNA]</scope>
    <source>
        <strain evidence="7 8">NCTC13149</strain>
    </source>
</reference>
<comment type="function">
    <text evidence="5">Acetylates the N-terminal alanine of ribosomal protein bS18.</text>
</comment>
<dbReference type="PROSITE" id="PS51186">
    <property type="entry name" value="GNAT"/>
    <property type="match status" value="1"/>
</dbReference>
<dbReference type="SUPFAM" id="SSF55729">
    <property type="entry name" value="Acyl-CoA N-acyltransferases (Nat)"/>
    <property type="match status" value="1"/>
</dbReference>
<comment type="subcellular location">
    <subcellularLocation>
        <location evidence="5">Cytoplasm</location>
    </subcellularLocation>
</comment>
<evidence type="ECO:0000256" key="4">
    <source>
        <dbReference type="ARBA" id="ARBA00023315"/>
    </source>
</evidence>
<keyword evidence="4" id="KW-0012">Acyltransferase</keyword>
<proteinExistence type="inferred from homology"/>
<dbReference type="Proteomes" id="UP000255517">
    <property type="component" value="Unassembled WGS sequence"/>
</dbReference>
<dbReference type="EC" id="2.3.1.266" evidence="5"/>
<name>A0A379C4N0_9FIRM</name>
<dbReference type="NCBIfam" id="TIGR01575">
    <property type="entry name" value="rimI"/>
    <property type="match status" value="1"/>
</dbReference>
<dbReference type="InterPro" id="IPR016181">
    <property type="entry name" value="Acyl_CoA_acyltransferase"/>
</dbReference>
<comment type="catalytic activity">
    <reaction evidence="5">
        <text>N-terminal L-alanyl-[ribosomal protein bS18] + acetyl-CoA = N-terminal N(alpha)-acetyl-L-alanyl-[ribosomal protein bS18] + CoA + H(+)</text>
        <dbReference type="Rhea" id="RHEA:43756"/>
        <dbReference type="Rhea" id="RHEA-COMP:10676"/>
        <dbReference type="Rhea" id="RHEA-COMP:10677"/>
        <dbReference type="ChEBI" id="CHEBI:15378"/>
        <dbReference type="ChEBI" id="CHEBI:57287"/>
        <dbReference type="ChEBI" id="CHEBI:57288"/>
        <dbReference type="ChEBI" id="CHEBI:64718"/>
        <dbReference type="ChEBI" id="CHEBI:83683"/>
        <dbReference type="EC" id="2.3.1.266"/>
    </reaction>
</comment>